<feature type="transmembrane region" description="Helical" evidence="1">
    <location>
        <begin position="50"/>
        <end position="76"/>
    </location>
</feature>
<dbReference type="Proteomes" id="UP000824540">
    <property type="component" value="Unassembled WGS sequence"/>
</dbReference>
<keyword evidence="1" id="KW-0472">Membrane</keyword>
<accession>A0A8T2PXT5</accession>
<keyword evidence="1" id="KW-0812">Transmembrane</keyword>
<evidence type="ECO:0000313" key="2">
    <source>
        <dbReference type="EMBL" id="KAG9356101.1"/>
    </source>
</evidence>
<sequence>MIRLTQNLQQQSVSRYEGPEADTKQSCWLSAHLFRLHIGNDLGHGILRFWLLYIWLFVLLIRACCECIACTQGFYFRSGLHRDFAFGRPRTVAHLKQVTTWMIHHTVWYTDGYESLLNDCNVT</sequence>
<reference evidence="2" key="1">
    <citation type="thesis" date="2021" institute="BYU ScholarsArchive" country="Provo, UT, USA">
        <title>Applications of and Algorithms for Genome Assembly and Genomic Analyses with an Emphasis on Marine Teleosts.</title>
        <authorList>
            <person name="Pickett B.D."/>
        </authorList>
    </citation>
    <scope>NUCLEOTIDE SEQUENCE</scope>
    <source>
        <strain evidence="2">HI-2016</strain>
    </source>
</reference>
<dbReference type="AlphaFoldDB" id="A0A8T2PXT5"/>
<organism evidence="2 3">
    <name type="scientific">Albula glossodonta</name>
    <name type="common">roundjaw bonefish</name>
    <dbReference type="NCBI Taxonomy" id="121402"/>
    <lineage>
        <taxon>Eukaryota</taxon>
        <taxon>Metazoa</taxon>
        <taxon>Chordata</taxon>
        <taxon>Craniata</taxon>
        <taxon>Vertebrata</taxon>
        <taxon>Euteleostomi</taxon>
        <taxon>Actinopterygii</taxon>
        <taxon>Neopterygii</taxon>
        <taxon>Teleostei</taxon>
        <taxon>Albuliformes</taxon>
        <taxon>Albulidae</taxon>
        <taxon>Albula</taxon>
    </lineage>
</organism>
<comment type="caution">
    <text evidence="2">The sequence shown here is derived from an EMBL/GenBank/DDBJ whole genome shotgun (WGS) entry which is preliminary data.</text>
</comment>
<evidence type="ECO:0000256" key="1">
    <source>
        <dbReference type="SAM" id="Phobius"/>
    </source>
</evidence>
<dbReference type="EMBL" id="JAFBMS010000001">
    <property type="protein sequence ID" value="KAG9356101.1"/>
    <property type="molecule type" value="Genomic_DNA"/>
</dbReference>
<gene>
    <name evidence="2" type="ORF">JZ751_000945</name>
</gene>
<name>A0A8T2PXT5_9TELE</name>
<protein>
    <submittedName>
        <fullName evidence="2">Uncharacterized protein</fullName>
    </submittedName>
</protein>
<keyword evidence="1" id="KW-1133">Transmembrane helix</keyword>
<proteinExistence type="predicted"/>
<evidence type="ECO:0000313" key="3">
    <source>
        <dbReference type="Proteomes" id="UP000824540"/>
    </source>
</evidence>
<keyword evidence="3" id="KW-1185">Reference proteome</keyword>